<sequence>MKSVLMRILMMIPSLQTGGAEWAFVRQANALCEQHEITAYVPYACDSAPALMSAFKSQVRVVSLPLPHAFFHRVIYKLSLLFPKVALEKRIHRAVLGLLHRLEKFQMVNPHLHSGTHIACDVFARASVPVVESDHGDYALLKKEDPSLERHRAVFARLDGVVCPSQANQQNLREMPWKAGFRQSVIPYAAPVGQVSEKTGLTKDEVFTFGLLARGVAEKGWAEALAAFRLLRSQVKMPMKMLFIGEGSEIQRLRGEVKPDEGVEIAGYQADTSEWIAKCDVGLLPSYFAAESLPNAIIEFQAQGRPMIATSVGGIPEMLESSGMTVPIDAATGRADVQALSAAMQRMVEDAAFRQSCAAGARMSFGRYLPEKCCAAYTRFFESFRVSSSES</sequence>
<dbReference type="InterPro" id="IPR028098">
    <property type="entry name" value="Glyco_trans_4-like_N"/>
</dbReference>
<accession>A0A512M9Y1</accession>
<dbReference type="EMBL" id="BKAG01000018">
    <property type="protein sequence ID" value="GEP43544.1"/>
    <property type="molecule type" value="Genomic_DNA"/>
</dbReference>
<reference evidence="2 3" key="1">
    <citation type="submission" date="2019-07" db="EMBL/GenBank/DDBJ databases">
        <title>Whole genome shotgun sequence of Brevifollis gellanilyticus NBRC 108608.</title>
        <authorList>
            <person name="Hosoyama A."/>
            <person name="Uohara A."/>
            <person name="Ohji S."/>
            <person name="Ichikawa N."/>
        </authorList>
    </citation>
    <scope>NUCLEOTIDE SEQUENCE [LARGE SCALE GENOMIC DNA]</scope>
    <source>
        <strain evidence="2 3">NBRC 108608</strain>
    </source>
</reference>
<dbReference type="SUPFAM" id="SSF53756">
    <property type="entry name" value="UDP-Glycosyltransferase/glycogen phosphorylase"/>
    <property type="match status" value="1"/>
</dbReference>
<organism evidence="2 3">
    <name type="scientific">Brevifollis gellanilyticus</name>
    <dbReference type="NCBI Taxonomy" id="748831"/>
    <lineage>
        <taxon>Bacteria</taxon>
        <taxon>Pseudomonadati</taxon>
        <taxon>Verrucomicrobiota</taxon>
        <taxon>Verrucomicrobiia</taxon>
        <taxon>Verrucomicrobiales</taxon>
        <taxon>Verrucomicrobiaceae</taxon>
    </lineage>
</organism>
<comment type="caution">
    <text evidence="2">The sequence shown here is derived from an EMBL/GenBank/DDBJ whole genome shotgun (WGS) entry which is preliminary data.</text>
</comment>
<gene>
    <name evidence="2" type="ORF">BGE01nite_28350</name>
</gene>
<dbReference type="AlphaFoldDB" id="A0A512M9Y1"/>
<dbReference type="Proteomes" id="UP000321577">
    <property type="component" value="Unassembled WGS sequence"/>
</dbReference>
<proteinExistence type="predicted"/>
<evidence type="ECO:0000313" key="3">
    <source>
        <dbReference type="Proteomes" id="UP000321577"/>
    </source>
</evidence>
<dbReference type="Gene3D" id="3.40.50.2000">
    <property type="entry name" value="Glycogen Phosphorylase B"/>
    <property type="match status" value="2"/>
</dbReference>
<evidence type="ECO:0000259" key="1">
    <source>
        <dbReference type="Pfam" id="PF13439"/>
    </source>
</evidence>
<dbReference type="Pfam" id="PF13439">
    <property type="entry name" value="Glyco_transf_4"/>
    <property type="match status" value="1"/>
</dbReference>
<dbReference type="GO" id="GO:0016757">
    <property type="term" value="F:glycosyltransferase activity"/>
    <property type="evidence" value="ECO:0007669"/>
    <property type="project" value="UniProtKB-ARBA"/>
</dbReference>
<feature type="domain" description="Glycosyltransferase subfamily 4-like N-terminal" evidence="1">
    <location>
        <begin position="18"/>
        <end position="175"/>
    </location>
</feature>
<keyword evidence="3" id="KW-1185">Reference proteome</keyword>
<evidence type="ECO:0000313" key="2">
    <source>
        <dbReference type="EMBL" id="GEP43544.1"/>
    </source>
</evidence>
<dbReference type="PANTHER" id="PTHR12526">
    <property type="entry name" value="GLYCOSYLTRANSFERASE"/>
    <property type="match status" value="1"/>
</dbReference>
<dbReference type="CDD" id="cd03801">
    <property type="entry name" value="GT4_PimA-like"/>
    <property type="match status" value="1"/>
</dbReference>
<dbReference type="Pfam" id="PF13692">
    <property type="entry name" value="Glyco_trans_1_4"/>
    <property type="match status" value="1"/>
</dbReference>
<protein>
    <recommendedName>
        <fullName evidence="1">Glycosyltransferase subfamily 4-like N-terminal domain-containing protein</fullName>
    </recommendedName>
</protein>
<name>A0A512M9Y1_9BACT</name>